<dbReference type="SUPFAM" id="SSF53901">
    <property type="entry name" value="Thiolase-like"/>
    <property type="match status" value="2"/>
</dbReference>
<dbReference type="PROSITE" id="PS00606">
    <property type="entry name" value="KS3_1"/>
    <property type="match status" value="1"/>
</dbReference>
<dbReference type="SUPFAM" id="SSF55048">
    <property type="entry name" value="Probable ACP-binding domain of malonyl-CoA ACP transacylase"/>
    <property type="match status" value="2"/>
</dbReference>
<dbReference type="SMART" id="SM00826">
    <property type="entry name" value="PKS_DH"/>
    <property type="match status" value="2"/>
</dbReference>
<keyword evidence="6" id="KW-0045">Antibiotic biosynthesis</keyword>
<dbReference type="SUPFAM" id="SSF50129">
    <property type="entry name" value="GroES-like"/>
    <property type="match status" value="1"/>
</dbReference>
<dbReference type="SUPFAM" id="SSF51735">
    <property type="entry name" value="NAD(P)-binding Rossmann-fold domains"/>
    <property type="match status" value="5"/>
</dbReference>
<dbReference type="InterPro" id="IPR049551">
    <property type="entry name" value="PKS_DH_C"/>
</dbReference>
<dbReference type="Pfam" id="PF21089">
    <property type="entry name" value="PKS_DH_N"/>
    <property type="match status" value="2"/>
</dbReference>
<evidence type="ECO:0000313" key="13">
    <source>
        <dbReference type="EMBL" id="UWZ39300.1"/>
    </source>
</evidence>
<dbReference type="Gene3D" id="3.40.47.10">
    <property type="match status" value="2"/>
</dbReference>
<dbReference type="PROSITE" id="PS52004">
    <property type="entry name" value="KS3_2"/>
    <property type="match status" value="2"/>
</dbReference>
<proteinExistence type="predicted"/>
<accession>A0ABY5ZEC2</accession>
<dbReference type="CDD" id="cd05195">
    <property type="entry name" value="enoyl_red"/>
    <property type="match status" value="1"/>
</dbReference>
<dbReference type="SUPFAM" id="SSF101173">
    <property type="entry name" value="Docking domain B of the erythromycin polyketide synthase (DEBS)"/>
    <property type="match status" value="1"/>
</dbReference>
<evidence type="ECO:0000256" key="5">
    <source>
        <dbReference type="ARBA" id="ARBA00022679"/>
    </source>
</evidence>
<dbReference type="InterPro" id="IPR020843">
    <property type="entry name" value="ER"/>
</dbReference>
<feature type="region of interest" description="C-terminal hotdog fold" evidence="9">
    <location>
        <begin position="2753"/>
        <end position="2888"/>
    </location>
</feature>
<dbReference type="InterPro" id="IPR049552">
    <property type="entry name" value="PKS_DH_N"/>
</dbReference>
<dbReference type="Pfam" id="PF08659">
    <property type="entry name" value="KR"/>
    <property type="match status" value="2"/>
</dbReference>
<feature type="domain" description="Carrier" evidence="10">
    <location>
        <begin position="3617"/>
        <end position="3692"/>
    </location>
</feature>
<dbReference type="Gene3D" id="3.40.366.10">
    <property type="entry name" value="Malonyl-Coenzyme A Acyl Carrier Protein, domain 2"/>
    <property type="match status" value="2"/>
</dbReference>
<dbReference type="PROSITE" id="PS50075">
    <property type="entry name" value="CARRIER"/>
    <property type="match status" value="2"/>
</dbReference>
<dbReference type="Pfam" id="PF08240">
    <property type="entry name" value="ADH_N"/>
    <property type="match status" value="1"/>
</dbReference>
<dbReference type="InterPro" id="IPR049900">
    <property type="entry name" value="PKS_mFAS_DH"/>
</dbReference>
<keyword evidence="14" id="KW-1185">Reference proteome</keyword>
<dbReference type="Proteomes" id="UP001058271">
    <property type="component" value="Chromosome"/>
</dbReference>
<dbReference type="Pfam" id="PF08990">
    <property type="entry name" value="Docking"/>
    <property type="match status" value="1"/>
</dbReference>
<evidence type="ECO:0000259" key="10">
    <source>
        <dbReference type="PROSITE" id="PS50075"/>
    </source>
</evidence>
<feature type="region of interest" description="N-terminal hotdog fold" evidence="9">
    <location>
        <begin position="934"/>
        <end position="1055"/>
    </location>
</feature>
<dbReference type="InterPro" id="IPR006162">
    <property type="entry name" value="Ppantetheine_attach_site"/>
</dbReference>
<dbReference type="InterPro" id="IPR011032">
    <property type="entry name" value="GroES-like_sf"/>
</dbReference>
<dbReference type="InterPro" id="IPR050091">
    <property type="entry name" value="PKS_NRPS_Biosynth_Enz"/>
</dbReference>
<feature type="active site" description="Proton donor; for dehydratase activity" evidence="9">
    <location>
        <position position="1129"/>
    </location>
</feature>
<dbReference type="SUPFAM" id="SSF47336">
    <property type="entry name" value="ACP-like"/>
    <property type="match status" value="2"/>
</dbReference>
<feature type="domain" description="PKS/mFAS DH" evidence="12">
    <location>
        <begin position="934"/>
        <end position="1207"/>
    </location>
</feature>
<protein>
    <submittedName>
        <fullName evidence="13">SDR family NAD(P)-dependent oxidoreductase</fullName>
    </submittedName>
</protein>
<keyword evidence="3" id="KW-0596">Phosphopantetheine</keyword>
<dbReference type="Pfam" id="PF16197">
    <property type="entry name" value="KAsynt_C_assoc"/>
    <property type="match status" value="2"/>
</dbReference>
<dbReference type="InterPro" id="IPR020841">
    <property type="entry name" value="PKS_Beta-ketoAc_synthase_dom"/>
</dbReference>
<dbReference type="EMBL" id="CP073721">
    <property type="protein sequence ID" value="UWZ39300.1"/>
    <property type="molecule type" value="Genomic_DNA"/>
</dbReference>
<gene>
    <name evidence="13" type="ORF">Drose_14300</name>
</gene>
<dbReference type="Pfam" id="PF00109">
    <property type="entry name" value="ketoacyl-synt"/>
    <property type="match status" value="2"/>
</dbReference>
<evidence type="ECO:0000256" key="7">
    <source>
        <dbReference type="ARBA" id="ARBA00023268"/>
    </source>
</evidence>
<dbReference type="PROSITE" id="PS52019">
    <property type="entry name" value="PKS_MFAS_DH"/>
    <property type="match status" value="2"/>
</dbReference>
<feature type="domain" description="Ketosynthase family 3 (KS3)" evidence="11">
    <location>
        <begin position="40"/>
        <end position="464"/>
    </location>
</feature>
<dbReference type="Pfam" id="PF00550">
    <property type="entry name" value="PP-binding"/>
    <property type="match status" value="2"/>
</dbReference>
<dbReference type="SMART" id="SM00822">
    <property type="entry name" value="PKS_KR"/>
    <property type="match status" value="2"/>
</dbReference>
<dbReference type="InterPro" id="IPR014031">
    <property type="entry name" value="Ketoacyl_synth_C"/>
</dbReference>
<dbReference type="InterPro" id="IPR055123">
    <property type="entry name" value="SpnB-like_Rossmann"/>
</dbReference>
<feature type="region of interest" description="N-terminal hotdog fold" evidence="9">
    <location>
        <begin position="2622"/>
        <end position="2740"/>
    </location>
</feature>
<dbReference type="Pfam" id="PF02801">
    <property type="entry name" value="Ketoacyl-synt_C"/>
    <property type="match status" value="2"/>
</dbReference>
<dbReference type="Pfam" id="PF00698">
    <property type="entry name" value="Acyl_transf_1"/>
    <property type="match status" value="2"/>
</dbReference>
<keyword evidence="7" id="KW-0511">Multifunctional enzyme</keyword>
<dbReference type="InterPro" id="IPR016035">
    <property type="entry name" value="Acyl_Trfase/lysoPLipase"/>
</dbReference>
<dbReference type="SMART" id="SM00829">
    <property type="entry name" value="PKS_ER"/>
    <property type="match status" value="1"/>
</dbReference>
<dbReference type="InterPro" id="IPR013154">
    <property type="entry name" value="ADH-like_N"/>
</dbReference>
<evidence type="ECO:0000259" key="12">
    <source>
        <dbReference type="PROSITE" id="PS52019"/>
    </source>
</evidence>
<reference evidence="13" key="1">
    <citation type="submission" date="2021-04" db="EMBL/GenBank/DDBJ databases">
        <title>Biosynthetic gene clusters of Dactylosporangioum roseum.</title>
        <authorList>
            <person name="Hartkoorn R.C."/>
            <person name="Beaudoing E."/>
            <person name="Hot D."/>
            <person name="Moureu S."/>
        </authorList>
    </citation>
    <scope>NUCLEOTIDE SEQUENCE</scope>
    <source>
        <strain evidence="13">NRRL B-16295</strain>
    </source>
</reference>
<dbReference type="InterPro" id="IPR014043">
    <property type="entry name" value="Acyl_transferase_dom"/>
</dbReference>
<dbReference type="Pfam" id="PF13602">
    <property type="entry name" value="ADH_zinc_N_2"/>
    <property type="match status" value="1"/>
</dbReference>
<dbReference type="InterPro" id="IPR016039">
    <property type="entry name" value="Thiolase-like"/>
</dbReference>
<dbReference type="Gene3D" id="3.10.129.110">
    <property type="entry name" value="Polyketide synthase dehydratase"/>
    <property type="match status" value="2"/>
</dbReference>
<dbReference type="InterPro" id="IPR009081">
    <property type="entry name" value="PP-bd_ACP"/>
</dbReference>
<feature type="domain" description="Ketosynthase family 3 (KS3)" evidence="11">
    <location>
        <begin position="1752"/>
        <end position="2178"/>
    </location>
</feature>
<dbReference type="Gene3D" id="3.90.180.10">
    <property type="entry name" value="Medium-chain alcohol dehydrogenases, catalytic domain"/>
    <property type="match status" value="1"/>
</dbReference>
<feature type="domain" description="PKS/mFAS DH" evidence="12">
    <location>
        <begin position="2622"/>
        <end position="2888"/>
    </location>
</feature>
<dbReference type="InterPro" id="IPR020807">
    <property type="entry name" value="PKS_DH"/>
</dbReference>
<dbReference type="InterPro" id="IPR020806">
    <property type="entry name" value="PKS_PP-bd"/>
</dbReference>
<evidence type="ECO:0000256" key="3">
    <source>
        <dbReference type="ARBA" id="ARBA00022450"/>
    </source>
</evidence>
<feature type="active site" description="Proton acceptor; for dehydratase activity" evidence="9">
    <location>
        <position position="2652"/>
    </location>
</feature>
<dbReference type="InterPro" id="IPR013968">
    <property type="entry name" value="PKS_KR"/>
</dbReference>
<dbReference type="InterPro" id="IPR015083">
    <property type="entry name" value="NorB/c/GfsB-D-like_docking"/>
</dbReference>
<evidence type="ECO:0000256" key="4">
    <source>
        <dbReference type="ARBA" id="ARBA00022553"/>
    </source>
</evidence>
<dbReference type="InterPro" id="IPR042104">
    <property type="entry name" value="PKS_dehydratase_sf"/>
</dbReference>
<evidence type="ECO:0000313" key="14">
    <source>
        <dbReference type="Proteomes" id="UP001058271"/>
    </source>
</evidence>
<dbReference type="Pfam" id="PF14765">
    <property type="entry name" value="PS-DH"/>
    <property type="match status" value="2"/>
</dbReference>
<keyword evidence="4" id="KW-0597">Phosphoprotein</keyword>
<dbReference type="SMART" id="SM00827">
    <property type="entry name" value="PKS_AT"/>
    <property type="match status" value="2"/>
</dbReference>
<feature type="region of interest" description="C-terminal hotdog fold" evidence="9">
    <location>
        <begin position="1069"/>
        <end position="1207"/>
    </location>
</feature>
<feature type="active site" description="Proton donor; for dehydratase activity" evidence="9">
    <location>
        <position position="2813"/>
    </location>
</feature>
<keyword evidence="5" id="KW-0808">Transferase</keyword>
<evidence type="ECO:0000256" key="1">
    <source>
        <dbReference type="ARBA" id="ARBA00001957"/>
    </source>
</evidence>
<dbReference type="Gene3D" id="3.30.70.3290">
    <property type="match status" value="2"/>
</dbReference>
<dbReference type="Gene3D" id="3.40.50.720">
    <property type="entry name" value="NAD(P)-binding Rossmann-like Domain"/>
    <property type="match status" value="4"/>
</dbReference>
<evidence type="ECO:0000259" key="11">
    <source>
        <dbReference type="PROSITE" id="PS52004"/>
    </source>
</evidence>
<dbReference type="SMART" id="SM00823">
    <property type="entry name" value="PKS_PP"/>
    <property type="match status" value="2"/>
</dbReference>
<dbReference type="SUPFAM" id="SSF52151">
    <property type="entry name" value="FabD/lysophospholipase-like"/>
    <property type="match status" value="2"/>
</dbReference>
<feature type="domain" description="Carrier" evidence="10">
    <location>
        <begin position="1660"/>
        <end position="1735"/>
    </location>
</feature>
<evidence type="ECO:0000256" key="8">
    <source>
        <dbReference type="ARBA" id="ARBA00023315"/>
    </source>
</evidence>
<organism evidence="13 14">
    <name type="scientific">Dactylosporangium roseum</name>
    <dbReference type="NCBI Taxonomy" id="47989"/>
    <lineage>
        <taxon>Bacteria</taxon>
        <taxon>Bacillati</taxon>
        <taxon>Actinomycetota</taxon>
        <taxon>Actinomycetes</taxon>
        <taxon>Micromonosporales</taxon>
        <taxon>Micromonosporaceae</taxon>
        <taxon>Dactylosporangium</taxon>
    </lineage>
</organism>
<dbReference type="InterPro" id="IPR036291">
    <property type="entry name" value="NAD(P)-bd_dom_sf"/>
</dbReference>
<dbReference type="InterPro" id="IPR057326">
    <property type="entry name" value="KR_dom"/>
</dbReference>
<evidence type="ECO:0000256" key="2">
    <source>
        <dbReference type="ARBA" id="ARBA00004792"/>
    </source>
</evidence>
<feature type="active site" description="Proton acceptor; for dehydratase activity" evidence="9">
    <location>
        <position position="966"/>
    </location>
</feature>
<comment type="cofactor">
    <cofactor evidence="1">
        <name>pantetheine 4'-phosphate</name>
        <dbReference type="ChEBI" id="CHEBI:47942"/>
    </cofactor>
</comment>
<comment type="pathway">
    <text evidence="2">Antibiotic biosynthesis.</text>
</comment>
<name>A0ABY5ZEC2_9ACTN</name>
<sequence length="3781" mass="391441">MGERGPMSSTEDRLRQYLKRVTIDLGEAQERLRMMESRQAEPVAVIGMACRFPGAVASPEDLWDVVASGRDVIGEFPADRGWDLEALYHPDPEHPGTCYTRAGGFLDGADEFDAAFFGISPREAAAMEPQQRHLLETAWEALERAGIDPSSLNGTPTGVFVGAGLPGFGTPHTDEEAEGYLLTGNALSVLSGRIAYALGLEGAAVTVDTACSSSLVAIHLASQSLRQGESSLALAGGVTVMATPGGFTEFSRQRGLAPDGRCKSFAAAADGTAFSEGAGLLVLERLSDARRNGHQVWAVVRGSAVNQDGASNGLTAPNGPSQQRVIRAALAGAGLSASEVDAVEAHGTGTTLGDPIEADVLLATYGQGRPEDRPLWLGSVKSNIGHTQGAAGVAGVIKMVMALRNGLLPATLHVDAPSPHVDWSAGDVRLLTEPRNWPETGRPRRAGVSAFGMSGTNAHLILEQAPAPAPGPAPVAMPVVSWTLSARSPAALRAQARRLADRVAVQPGPNPADTGWSLLKTRAVLDHRAVAVGEDLQPMVEALRALADGQPHPGLVAPGVSAITGHPGPVLIFPGQGAQWIGMGAELLGASPVFAARAAECERALAPYVDWSLTEVLRGGGDALARVDVVQPVLWAVMVSLAAVWAEYGVRPAAVVGHSQGEIAAACVAGALTLDDAAKTVALRSRALRRLSGHGAMASIGADEHRTAQLVGESSDVAVAALNGPSATVVTGLPGPVAATVAAAQEQGLRARMIEVDYASHGPQVDQISDEVAQALAGIAAVGAEVVFYSAVTGRREDGAGLDAGYWMANLRQPVRFSAAVHALLADGYRVFIEASPHPMLIQGVEECADQAGVRVAALPTLRRDHGDLAQVARAVAQAFTAGVDVDWSRWYPLEPGPRVVDLPTYAFQRQRFPLSGGRRAADPVALGLTASDHPVLVAAVQPAGTDRRLLTGRISRQVFPWLADHEVAGHPLVPGAALVEWALRAADESGCAAVEELVLHAPTMLPLSGGLSVQVTVGEPDDDGRRDVDVYCRDGDGDWLRQASGTLGQAVVGQAEVEPESQWPPPGAEPISREALYERAAEAGYRYGPAFQGVHALWRRGHDLFAEVRLPEAAGRTRGFGVHPALLDAALHPLLLLAGPADRGPALPFSWNDVSLRAGAATSVRVTLSSLKNNRAFRLSGTDPAGAPVFDVGRVTVRPADTRDMAAVSGSARGLFALEWTAGQPARPGPGRDWLDLDAATASLNAGTAAPSIVVARVATAGTGRVDPARGLEAAGQALALLQRWLADDRLADARLVVLTEGAVAVADPDPAGAAVWGLVRSAQVEHPGRFLLIDSEPGTSVEAAVGLCDPAEPQLAIRQGAPLVPRLRRIKPTAETGSSVDLDPAGTVLIVGGTGVLGGAVAEHLVRSRRAGRLLLASRQGTDAPAAAELVPRLTALGADVEVAALDVTDPAAVSDLIGGISPAHPLTAVIHAAGQLDDGVITSLTPAKLARTWAAKAAGAANLHAATAHLPVRMFVVFSSAAALLGSPGQSGYAAANAFCDALAACRRAAGPPALSLAWGLWADSSGMTAALDGTDLSRMRRGGITPLSRDRALTLFEAAVRSDRPYALAAALDPRPISGDVPAVLRGLAGPGRPVAAADAAPADHLVRLAPDRRRDVLTELVRTRVAAVLGHASPDGIGAEATFKELGLDSLTAVELRNHLAGATGLRLPATLVFDHPTPQALGAHLASRFERRGGAATPARTTARPDEPVAIISMACRYPGGVASPEDLWRLVSAAEDAIGAFPADRGWDLGGLYHPDPDHPRTTYVRHGGFLEEPMDFDAGFFGVSPREALATDPQQRLLLEVAWELLERARIVPATLKGTPTGVYTGVMYHDYGGGAANRDARLEGYGWLAGSGSMLSGRTAFTFGFEGPAVTVDTACSSSLVAIHLAGQALRQGECDLALAGGVTVMATPDAFVDFARQRGLAGDGRCKAFAATADGTSLSEGAGLVLLERLSDARRHGHEVLAVIRGSAVNQDGASNGLTAPNGVAQERVIRAALATAGIRAADVDVVEAHGTGTTLGDPIEAGALLAAYGEDRPTDRPLWLGSIKSNLGHTQAAAGVAGVIKMVTAMRNGILPPTLHADEPSPHVDWSSGALRLLTRPEPWTGAGRPRRAGISSFGASGTNAHLIVEAAAAEPIVPVGEPVGEPVGAVPWVVSARTEPALRAQLRRLREFAAADATLSPLDVGWSLCTTRQSFERRVAVMGRSREELLTELEAAVPAAPVADGQVWLFSGQGSQRMGMGTGLYERFPVFAAAFDEVCGLLDPYLEQGLAAVVRAGPIDHTTFAQSGLFAFQVALARLLAAMGLAPRAVVGHSVGEIAAAHVAGVLDLPDACRLVAARATLMGRLPAGGAMVAIQADPAELADTLPETVSIAALNTPGSTVVSGPEDLVARVAEHWAAHGRKTRRLVVSHAFHSVLMEPMLADFAAAIDGLTFRAPAIPFVSTLTGQTADALITTPGYWVRQVREPVRFHAAVRHAAAGRTSGRADVFLEIGPAPMLATAARHILDDVPTVAALDPGQPDDLAFGKALALLHGAGISVDWTAWFPADPAPRSVDLPTYAFQHRRFWLDGNASHGVDTVVERADGGHLLSGAITAASGGWPAEHVIGGVTLLPGTALLGWALRAADETGSTRVEELNLEAPLLLPPSGALPVQVVVSPPDDALRRELHIYSRQDDEWLRHASGTLTAEPVPSSAPAGGQWPPADAVPLDVSGLYADAAAAGYAYGPSFQGLRAAWRHGDDLLAEVVLPETAGEAPGHQLHPALLDAALHPLLVDQRQSGELWLPFSWNGVTLHAVDATAVRVRLSGNGARVRLTIADTGGAPVLTADSVHLRRADPERFRGAVPGLFVVEWVPVSDPVGVGVDDVVVVEVGVVGEALGVVRGWLGGSDGRGLVLVTRGAVGGVPDPDGAAVWGLVRCAQLEHPGRFWLVDLEVGVDVGVVAGCVVEPQVVVRGGRVLVPRLVRGGGCGELVGGVGERAWRLGVGGGGSLEDVLVVGCPEVLGPLGSGEVRIDVRAAGVNFRDVLVGLGVVSGVGGIGGEGAGVVVEVGSGVSGLVVGDRVMGLFGGAFGPVVVADARSVVVVPEGWGFREAAGVVVAFLTAWYGLVELAGVRAGESVLVHAATGGVGRAAVQVARLLGATVFATASPGKQGLLVEMGFDEAHRASSRDVGFAAKFGSVDVVLNCLAGELTDASLGLLGDGGRFVELGKTDIRVDPGVWYRAFDLMGDVAPERVASMLGLLRELFVAGRLRALPVQAWPLGRVREVLRLMSQARHVGKVVLDVPAVFDPEGTVLITGGTGVLGGLVAGHVVEVWGARHVVLVSRRGLGAPGAVELVGRLGGRVRVVAADVGDVGAVRAVVAGVDPGHPLTGVVHAAGVVDDGLVAGLTAERLAAVWRPKVDGVVALHAATVGQRLSFFTVFSSAAATSGSPGQANYAAANAYCDALMVRRRAAGLPGQSIGWGLWQSVSGITGGLSDTDRHRMRTSGMTPLSDEQGLALFDAAISHGAAHLVAADLDLAALAVTPAEAVPELLRELATGNVRRPATATAQTRPGDLAAQLAGMDAAERQSALLDVVRTQAATVLGHADLDAVRPETNFKDMGFDSLTAVELRNRLSAVTGLRLPAAMVFDYPDPVALAGHLDSRLSPEIPATPAAVAFDSVLEELAKLEGMLTALPGHGLDPRAVEARLEALLGSWKAAHRHQDGGNVAERLETANADQVLEFIDSELGVARPE</sequence>
<dbReference type="InterPro" id="IPR016036">
    <property type="entry name" value="Malonyl_transacylase_ACP-bd"/>
</dbReference>
<dbReference type="SMART" id="SM01294">
    <property type="entry name" value="PKS_PP_betabranch"/>
    <property type="match status" value="2"/>
</dbReference>
<dbReference type="CDD" id="cd08956">
    <property type="entry name" value="KR_3_FAS_SDR_x"/>
    <property type="match status" value="1"/>
</dbReference>
<dbReference type="InterPro" id="IPR001227">
    <property type="entry name" value="Ac_transferase_dom_sf"/>
</dbReference>
<dbReference type="InterPro" id="IPR036736">
    <property type="entry name" value="ACP-like_sf"/>
</dbReference>
<dbReference type="Pfam" id="PF22953">
    <property type="entry name" value="SpnB_Rossmann"/>
    <property type="match status" value="2"/>
</dbReference>
<keyword evidence="8" id="KW-0012">Acyltransferase</keyword>
<dbReference type="Gene3D" id="1.10.1200.10">
    <property type="entry name" value="ACP-like"/>
    <property type="match status" value="2"/>
</dbReference>
<dbReference type="InterPro" id="IPR036299">
    <property type="entry name" value="Polyketide_synth_docking_sf"/>
</dbReference>
<dbReference type="InterPro" id="IPR032821">
    <property type="entry name" value="PKS_assoc"/>
</dbReference>
<evidence type="ECO:0000256" key="6">
    <source>
        <dbReference type="ARBA" id="ARBA00023194"/>
    </source>
</evidence>
<dbReference type="InterPro" id="IPR014030">
    <property type="entry name" value="Ketoacyl_synth_N"/>
</dbReference>
<dbReference type="PANTHER" id="PTHR43775:SF51">
    <property type="entry name" value="INACTIVE PHENOLPHTHIOCEROL SYNTHESIS POLYKETIDE SYNTHASE TYPE I PKS1-RELATED"/>
    <property type="match status" value="1"/>
</dbReference>
<dbReference type="InterPro" id="IPR018201">
    <property type="entry name" value="Ketoacyl_synth_AS"/>
</dbReference>
<dbReference type="PANTHER" id="PTHR43775">
    <property type="entry name" value="FATTY ACID SYNTHASE"/>
    <property type="match status" value="1"/>
</dbReference>
<dbReference type="PROSITE" id="PS00012">
    <property type="entry name" value="PHOSPHOPANTETHEINE"/>
    <property type="match status" value="2"/>
</dbReference>
<dbReference type="SMART" id="SM00825">
    <property type="entry name" value="PKS_KS"/>
    <property type="match status" value="2"/>
</dbReference>
<dbReference type="CDD" id="cd00833">
    <property type="entry name" value="PKS"/>
    <property type="match status" value="2"/>
</dbReference>
<evidence type="ECO:0000256" key="9">
    <source>
        <dbReference type="PROSITE-ProRule" id="PRU01363"/>
    </source>
</evidence>